<gene>
    <name evidence="2" type="ORF">DPMN_127730</name>
</gene>
<dbReference type="AlphaFoldDB" id="A0A9D4JZ23"/>
<dbReference type="Proteomes" id="UP000828390">
    <property type="component" value="Unassembled WGS sequence"/>
</dbReference>
<protein>
    <submittedName>
        <fullName evidence="2">Uncharacterized protein</fullName>
    </submittedName>
</protein>
<feature type="region of interest" description="Disordered" evidence="1">
    <location>
        <begin position="91"/>
        <end position="121"/>
    </location>
</feature>
<feature type="region of interest" description="Disordered" evidence="1">
    <location>
        <begin position="44"/>
        <end position="78"/>
    </location>
</feature>
<evidence type="ECO:0000313" key="3">
    <source>
        <dbReference type="Proteomes" id="UP000828390"/>
    </source>
</evidence>
<proteinExistence type="predicted"/>
<reference evidence="2" key="2">
    <citation type="submission" date="2020-11" db="EMBL/GenBank/DDBJ databases">
        <authorList>
            <person name="McCartney M.A."/>
            <person name="Auch B."/>
            <person name="Kono T."/>
            <person name="Mallez S."/>
            <person name="Becker A."/>
            <person name="Gohl D.M."/>
            <person name="Silverstein K.A.T."/>
            <person name="Koren S."/>
            <person name="Bechman K.B."/>
            <person name="Herman A."/>
            <person name="Abrahante J.E."/>
            <person name="Garbe J."/>
        </authorList>
    </citation>
    <scope>NUCLEOTIDE SEQUENCE</scope>
    <source>
        <strain evidence="2">Duluth1</strain>
        <tissue evidence="2">Whole animal</tissue>
    </source>
</reference>
<reference evidence="2" key="1">
    <citation type="journal article" date="2019" name="bioRxiv">
        <title>The Genome of the Zebra Mussel, Dreissena polymorpha: A Resource for Invasive Species Research.</title>
        <authorList>
            <person name="McCartney M.A."/>
            <person name="Auch B."/>
            <person name="Kono T."/>
            <person name="Mallez S."/>
            <person name="Zhang Y."/>
            <person name="Obille A."/>
            <person name="Becker A."/>
            <person name="Abrahante J.E."/>
            <person name="Garbe J."/>
            <person name="Badalamenti J.P."/>
            <person name="Herman A."/>
            <person name="Mangelson H."/>
            <person name="Liachko I."/>
            <person name="Sullivan S."/>
            <person name="Sone E.D."/>
            <person name="Koren S."/>
            <person name="Silverstein K.A.T."/>
            <person name="Beckman K.B."/>
            <person name="Gohl D.M."/>
        </authorList>
    </citation>
    <scope>NUCLEOTIDE SEQUENCE</scope>
    <source>
        <strain evidence="2">Duluth1</strain>
        <tissue evidence="2">Whole animal</tissue>
    </source>
</reference>
<organism evidence="2 3">
    <name type="scientific">Dreissena polymorpha</name>
    <name type="common">Zebra mussel</name>
    <name type="synonym">Mytilus polymorpha</name>
    <dbReference type="NCBI Taxonomy" id="45954"/>
    <lineage>
        <taxon>Eukaryota</taxon>
        <taxon>Metazoa</taxon>
        <taxon>Spiralia</taxon>
        <taxon>Lophotrochozoa</taxon>
        <taxon>Mollusca</taxon>
        <taxon>Bivalvia</taxon>
        <taxon>Autobranchia</taxon>
        <taxon>Heteroconchia</taxon>
        <taxon>Euheterodonta</taxon>
        <taxon>Imparidentia</taxon>
        <taxon>Neoheterodontei</taxon>
        <taxon>Myida</taxon>
        <taxon>Dreissenoidea</taxon>
        <taxon>Dreissenidae</taxon>
        <taxon>Dreissena</taxon>
    </lineage>
</organism>
<evidence type="ECO:0000256" key="1">
    <source>
        <dbReference type="SAM" id="MobiDB-lite"/>
    </source>
</evidence>
<accession>A0A9D4JZ23</accession>
<sequence length="121" mass="13618">MRLKDSLRRCKTVSKTVGAHAQDSQTVCDDAKTVWTPVGVTQSVYDRQSPRPSGYLKETPRRSTTMPRPSEHLQKTHRQCSTAQEVFQTVGEPQRYSKKVSDGSKTVSAHAEDSQTVYDDF</sequence>
<comment type="caution">
    <text evidence="2">The sequence shown here is derived from an EMBL/GenBank/DDBJ whole genome shotgun (WGS) entry which is preliminary data.</text>
</comment>
<dbReference type="EMBL" id="JAIWYP010000005">
    <property type="protein sequence ID" value="KAH3825847.1"/>
    <property type="molecule type" value="Genomic_DNA"/>
</dbReference>
<keyword evidence="3" id="KW-1185">Reference proteome</keyword>
<evidence type="ECO:0000313" key="2">
    <source>
        <dbReference type="EMBL" id="KAH3825847.1"/>
    </source>
</evidence>
<name>A0A9D4JZ23_DREPO</name>